<gene>
    <name evidence="2" type="ORF">WJX72_000211</name>
</gene>
<feature type="domain" description="FAD-binding" evidence="1">
    <location>
        <begin position="6"/>
        <end position="338"/>
    </location>
</feature>
<name>A0AAW1R485_9CHLO</name>
<reference evidence="2 3" key="1">
    <citation type="journal article" date="2024" name="Nat. Commun.">
        <title>Phylogenomics reveals the evolutionary origins of lichenization in chlorophyte algae.</title>
        <authorList>
            <person name="Puginier C."/>
            <person name="Libourel C."/>
            <person name="Otte J."/>
            <person name="Skaloud P."/>
            <person name="Haon M."/>
            <person name="Grisel S."/>
            <person name="Petersen M."/>
            <person name="Berrin J.G."/>
            <person name="Delaux P.M."/>
            <person name="Dal Grande F."/>
            <person name="Keller J."/>
        </authorList>
    </citation>
    <scope>NUCLEOTIDE SEQUENCE [LARGE SCALE GENOMIC DNA]</scope>
    <source>
        <strain evidence="2 3">SAG 2043</strain>
    </source>
</reference>
<dbReference type="InterPro" id="IPR002938">
    <property type="entry name" value="FAD-bd"/>
</dbReference>
<evidence type="ECO:0000259" key="1">
    <source>
        <dbReference type="Pfam" id="PF01494"/>
    </source>
</evidence>
<dbReference type="PANTHER" id="PTHR47469">
    <property type="entry name" value="MONOOXYGENASE-LIKE"/>
    <property type="match status" value="1"/>
</dbReference>
<dbReference type="AlphaFoldDB" id="A0AAW1R485"/>
<dbReference type="Pfam" id="PF01494">
    <property type="entry name" value="FAD_binding_3"/>
    <property type="match status" value="1"/>
</dbReference>
<dbReference type="GO" id="GO:0071949">
    <property type="term" value="F:FAD binding"/>
    <property type="evidence" value="ECO:0007669"/>
    <property type="project" value="InterPro"/>
</dbReference>
<evidence type="ECO:0000313" key="2">
    <source>
        <dbReference type="EMBL" id="KAK9828478.1"/>
    </source>
</evidence>
<dbReference type="PANTHER" id="PTHR47469:SF2">
    <property type="entry name" value="OS06G0597600 PROTEIN"/>
    <property type="match status" value="1"/>
</dbReference>
<keyword evidence="3" id="KW-1185">Reference proteome</keyword>
<sequence>MPTTTVRVVVVGGSIGGLACAHALLKAGFEVTVLERASHIASAGAGLGLDRHACDILRSFGLAQQLEENSLPMDIEIHEAVVNGRRQEVFRDDHYNHRSTHWSDIHNMLMEPLPEGLLLLGHTVTGFEQLGGSKRVRVTAVVNATKEQKSYECDVMVAADGSMSDTRAKLVPGASRRYSGYCAWRGVLSAAEDLSPAEQETVSRVRAAYPGLGHTLYFELAQQTHAVLYELPRQRLNWLWYVNQPEPKLTGHSVTVRADEAAIHRMHQNAEQTWTPELAQLMRETSAPFVNAIFDREPLSQFVWGRAVLVGEAAHPTTPHGLRSTNMAIADAGELERCFTAHKDDLDAALAEFNKARVSETAKEVLYSRYLGQLKQGLLPGLDDIDWTKAPEAVRQELGSNRLAAFDLAAYGPGSSDQL</sequence>
<comment type="caution">
    <text evidence="2">The sequence shown here is derived from an EMBL/GenBank/DDBJ whole genome shotgun (WGS) entry which is preliminary data.</text>
</comment>
<dbReference type="Gene3D" id="3.50.50.60">
    <property type="entry name" value="FAD/NAD(P)-binding domain"/>
    <property type="match status" value="1"/>
</dbReference>
<protein>
    <recommendedName>
        <fullName evidence="1">FAD-binding domain-containing protein</fullName>
    </recommendedName>
</protein>
<dbReference type="SUPFAM" id="SSF54373">
    <property type="entry name" value="FAD-linked reductases, C-terminal domain"/>
    <property type="match status" value="1"/>
</dbReference>
<dbReference type="SUPFAM" id="SSF51905">
    <property type="entry name" value="FAD/NAD(P)-binding domain"/>
    <property type="match status" value="1"/>
</dbReference>
<proteinExistence type="predicted"/>
<dbReference type="Proteomes" id="UP001489004">
    <property type="component" value="Unassembled WGS sequence"/>
</dbReference>
<dbReference type="PROSITE" id="PS51257">
    <property type="entry name" value="PROKAR_LIPOPROTEIN"/>
    <property type="match status" value="1"/>
</dbReference>
<accession>A0AAW1R485</accession>
<dbReference type="InterPro" id="IPR036188">
    <property type="entry name" value="FAD/NAD-bd_sf"/>
</dbReference>
<dbReference type="InterPro" id="IPR053212">
    <property type="entry name" value="DHP_3-monooxygenase"/>
</dbReference>
<organism evidence="2 3">
    <name type="scientific">[Myrmecia] bisecta</name>
    <dbReference type="NCBI Taxonomy" id="41462"/>
    <lineage>
        <taxon>Eukaryota</taxon>
        <taxon>Viridiplantae</taxon>
        <taxon>Chlorophyta</taxon>
        <taxon>core chlorophytes</taxon>
        <taxon>Trebouxiophyceae</taxon>
        <taxon>Trebouxiales</taxon>
        <taxon>Trebouxiaceae</taxon>
        <taxon>Myrmecia</taxon>
    </lineage>
</organism>
<evidence type="ECO:0000313" key="3">
    <source>
        <dbReference type="Proteomes" id="UP001489004"/>
    </source>
</evidence>
<dbReference type="PRINTS" id="PR00420">
    <property type="entry name" value="RNGMNOXGNASE"/>
</dbReference>
<dbReference type="EMBL" id="JALJOR010000001">
    <property type="protein sequence ID" value="KAK9828478.1"/>
    <property type="molecule type" value="Genomic_DNA"/>
</dbReference>